<proteinExistence type="predicted"/>
<organism evidence="2 3">
    <name type="scientific">Parasedimentitalea psychrophila</name>
    <dbReference type="NCBI Taxonomy" id="2997337"/>
    <lineage>
        <taxon>Bacteria</taxon>
        <taxon>Pseudomonadati</taxon>
        <taxon>Pseudomonadota</taxon>
        <taxon>Alphaproteobacteria</taxon>
        <taxon>Rhodobacterales</taxon>
        <taxon>Paracoccaceae</taxon>
        <taxon>Parasedimentitalea</taxon>
    </lineage>
</organism>
<dbReference type="SUPFAM" id="SSF51120">
    <property type="entry name" value="beta-Roll"/>
    <property type="match status" value="1"/>
</dbReference>
<evidence type="ECO:0000313" key="2">
    <source>
        <dbReference type="EMBL" id="WIY24345.1"/>
    </source>
</evidence>
<reference evidence="2 3" key="1">
    <citation type="submission" date="2023-06" db="EMBL/GenBank/DDBJ databases">
        <title>Parasedimentitalea psychrophila sp. nov., a psychrophilic bacterium isolated from deep-sea sediment.</title>
        <authorList>
            <person name="Li A."/>
        </authorList>
    </citation>
    <scope>NUCLEOTIDE SEQUENCE [LARGE SCALE GENOMIC DNA]</scope>
    <source>
        <strain evidence="2 3">QS115</strain>
    </source>
</reference>
<dbReference type="Proteomes" id="UP001238334">
    <property type="component" value="Chromosome"/>
</dbReference>
<name>A0A9Y2P663_9RHOB</name>
<evidence type="ECO:0000313" key="3">
    <source>
        <dbReference type="Proteomes" id="UP001238334"/>
    </source>
</evidence>
<keyword evidence="3" id="KW-1185">Reference proteome</keyword>
<dbReference type="Gene3D" id="2.150.10.10">
    <property type="entry name" value="Serralysin-like metalloprotease, C-terminal"/>
    <property type="match status" value="1"/>
</dbReference>
<feature type="region of interest" description="Disordered" evidence="1">
    <location>
        <begin position="22"/>
        <end position="59"/>
    </location>
</feature>
<dbReference type="EMBL" id="CP127247">
    <property type="protein sequence ID" value="WIY24345.1"/>
    <property type="molecule type" value="Genomic_DNA"/>
</dbReference>
<evidence type="ECO:0008006" key="4">
    <source>
        <dbReference type="Google" id="ProtNLM"/>
    </source>
</evidence>
<gene>
    <name evidence="2" type="ORF">QPJ95_17350</name>
</gene>
<protein>
    <recommendedName>
        <fullName evidence="4">Calcium-binding protein</fullName>
    </recommendedName>
</protein>
<sequence length="354" mass="36962">MLMGVAMLASLAIGSLFGDDEMPEDVLDEEDNNGPDLVTGIFGGDDEGDQEGPTDGGSAPAFPGIVFSDLDEAHWDTENFQSLSPEELMGNSINTAQAVYVADTELAENVDVSAWTHAIVYSGEGDTVIGGDDHPEGDQFAVISGGGSVVEGGDGDGIFVALNDGNLIRAGGGDDLLVSDSGAAYLDGGEGNDTIFAYNGDWVTPSATSRFEDYSDTSIDTISGGAGDDVIVASSGDIVNSGTGSDEIFLFGYHNSVQDFEVGSDSIISFLPEEPSVEGAVAPIQNELFELIHDGTSLQIQYDGENVLSLPNTSDLNIAFSNQSNLENLTFILRGDSAYDGADVVFMHYPTVES</sequence>
<dbReference type="InterPro" id="IPR011049">
    <property type="entry name" value="Serralysin-like_metalloprot_C"/>
</dbReference>
<accession>A0A9Y2P663</accession>
<evidence type="ECO:0000256" key="1">
    <source>
        <dbReference type="SAM" id="MobiDB-lite"/>
    </source>
</evidence>
<dbReference type="KEGG" id="ppso:QPJ95_17350"/>
<feature type="compositionally biased region" description="Acidic residues" evidence="1">
    <location>
        <begin position="22"/>
        <end position="33"/>
    </location>
</feature>
<dbReference type="AlphaFoldDB" id="A0A9Y2P663"/>
<dbReference type="PRINTS" id="PR00313">
    <property type="entry name" value="CABNDNGRPT"/>
</dbReference>
<dbReference type="RefSeq" id="WP_270921175.1">
    <property type="nucleotide sequence ID" value="NZ_CP127247.1"/>
</dbReference>